<evidence type="ECO:0000259" key="1">
    <source>
        <dbReference type="Pfam" id="PF01494"/>
    </source>
</evidence>
<dbReference type="PANTHER" id="PTHR46865">
    <property type="entry name" value="OXIDOREDUCTASE-RELATED"/>
    <property type="match status" value="1"/>
</dbReference>
<dbReference type="Proteomes" id="UP000612362">
    <property type="component" value="Unassembled WGS sequence"/>
</dbReference>
<dbReference type="Gene3D" id="3.50.50.60">
    <property type="entry name" value="FAD/NAD(P)-binding domain"/>
    <property type="match status" value="1"/>
</dbReference>
<reference evidence="2" key="1">
    <citation type="submission" date="2020-10" db="EMBL/GenBank/DDBJ databases">
        <title>Taxonomic study of unclassified bacteria belonging to the class Ktedonobacteria.</title>
        <authorList>
            <person name="Yabe S."/>
            <person name="Wang C.M."/>
            <person name="Zheng Y."/>
            <person name="Sakai Y."/>
            <person name="Cavaletti L."/>
            <person name="Monciardini P."/>
            <person name="Donadio S."/>
        </authorList>
    </citation>
    <scope>NUCLEOTIDE SEQUENCE</scope>
    <source>
        <strain evidence="2">SOSP1-1</strain>
    </source>
</reference>
<dbReference type="PANTHER" id="PTHR46865:SF2">
    <property type="entry name" value="MONOOXYGENASE"/>
    <property type="match status" value="1"/>
</dbReference>
<sequence length="385" mass="42680">MSQQLPIQNILISGASIAGLTLAYWLKQYHFNVTVVEQGAGPRMGGSPIDVRGQALDVAARMGILPQVQAAQVGTDGMTFVNASGKPIGKVNPNQFDEQPGEDVELRRDVLVDILYGLTKESVDFLFQDTITALKQDETGVDVTFAHHEARQFDVVIGADGLHSAVRRLVFGEEAQFVRYLGMYVSIVEVGPETNAQANRVTFYNTPGRMAGLSRYPDQDYAMFVFRSPKLHYDYHSIQEKKHLLLNAFAGESAWEVPQLLDAVRDAPDLYIDEVSQVRMPHWSQGRVALIGDAAHCAAFLSGMGSTLAMVGASTLAEELARAHADYRQAFTQYEKIMRPIVEPTQARVPEVARFFVPTTSFGIWARNQLTHFMPLLEAFSSRNK</sequence>
<dbReference type="PRINTS" id="PR00420">
    <property type="entry name" value="RNGMNOXGNASE"/>
</dbReference>
<dbReference type="EMBL" id="BNJF01000003">
    <property type="protein sequence ID" value="GHO47777.1"/>
    <property type="molecule type" value="Genomic_DNA"/>
</dbReference>
<dbReference type="AlphaFoldDB" id="A0A8J3I0L8"/>
<name>A0A8J3I0L8_9CHLR</name>
<dbReference type="SUPFAM" id="SSF51905">
    <property type="entry name" value="FAD/NAD(P)-binding domain"/>
    <property type="match status" value="1"/>
</dbReference>
<keyword evidence="3" id="KW-1185">Reference proteome</keyword>
<gene>
    <name evidence="2" type="ORF">KSX_59400</name>
</gene>
<dbReference type="GO" id="GO:0071949">
    <property type="term" value="F:FAD binding"/>
    <property type="evidence" value="ECO:0007669"/>
    <property type="project" value="InterPro"/>
</dbReference>
<dbReference type="InterPro" id="IPR036188">
    <property type="entry name" value="FAD/NAD-bd_sf"/>
</dbReference>
<dbReference type="Pfam" id="PF01494">
    <property type="entry name" value="FAD_binding_3"/>
    <property type="match status" value="1"/>
</dbReference>
<protein>
    <submittedName>
        <fullName evidence="2">Oxidoreductase</fullName>
    </submittedName>
</protein>
<proteinExistence type="predicted"/>
<feature type="domain" description="FAD-binding" evidence="1">
    <location>
        <begin position="10"/>
        <end position="340"/>
    </location>
</feature>
<dbReference type="Gene3D" id="3.30.9.10">
    <property type="entry name" value="D-Amino Acid Oxidase, subunit A, domain 2"/>
    <property type="match status" value="1"/>
</dbReference>
<dbReference type="InterPro" id="IPR051704">
    <property type="entry name" value="FAD_aromatic-hydroxylase"/>
</dbReference>
<dbReference type="RefSeq" id="WP_220197012.1">
    <property type="nucleotide sequence ID" value="NZ_BNJF01000003.1"/>
</dbReference>
<accession>A0A8J3I0L8</accession>
<evidence type="ECO:0000313" key="2">
    <source>
        <dbReference type="EMBL" id="GHO47777.1"/>
    </source>
</evidence>
<evidence type="ECO:0000313" key="3">
    <source>
        <dbReference type="Proteomes" id="UP000612362"/>
    </source>
</evidence>
<dbReference type="InterPro" id="IPR002938">
    <property type="entry name" value="FAD-bd"/>
</dbReference>
<comment type="caution">
    <text evidence="2">The sequence shown here is derived from an EMBL/GenBank/DDBJ whole genome shotgun (WGS) entry which is preliminary data.</text>
</comment>
<organism evidence="2 3">
    <name type="scientific">Ktedonospora formicarum</name>
    <dbReference type="NCBI Taxonomy" id="2778364"/>
    <lineage>
        <taxon>Bacteria</taxon>
        <taxon>Bacillati</taxon>
        <taxon>Chloroflexota</taxon>
        <taxon>Ktedonobacteria</taxon>
        <taxon>Ktedonobacterales</taxon>
        <taxon>Ktedonobacteraceae</taxon>
        <taxon>Ktedonospora</taxon>
    </lineage>
</organism>